<dbReference type="GO" id="GO:0034454">
    <property type="term" value="P:microtubule anchoring at centrosome"/>
    <property type="evidence" value="ECO:0007669"/>
    <property type="project" value="TreeGrafter"/>
</dbReference>
<evidence type="ECO:0000256" key="6">
    <source>
        <dbReference type="SAM" id="MobiDB-lite"/>
    </source>
</evidence>
<evidence type="ECO:0000256" key="1">
    <source>
        <dbReference type="ARBA" id="ARBA00004300"/>
    </source>
</evidence>
<dbReference type="EMBL" id="AGBW02010072">
    <property type="protein sequence ID" value="OWR49252.1"/>
    <property type="molecule type" value="Genomic_DNA"/>
</dbReference>
<dbReference type="GO" id="GO:0005813">
    <property type="term" value="C:centrosome"/>
    <property type="evidence" value="ECO:0007669"/>
    <property type="project" value="UniProtKB-SubCell"/>
</dbReference>
<evidence type="ECO:0000313" key="7">
    <source>
        <dbReference type="EMBL" id="OWR49252.1"/>
    </source>
</evidence>
<feature type="compositionally biased region" description="Basic and acidic residues" evidence="6">
    <location>
        <begin position="127"/>
        <end position="145"/>
    </location>
</feature>
<reference evidence="7 8" key="1">
    <citation type="journal article" date="2011" name="Cell">
        <title>The monarch butterfly genome yields insights into long-distance migration.</title>
        <authorList>
            <person name="Zhan S."/>
            <person name="Merlin C."/>
            <person name="Boore J.L."/>
            <person name="Reppert S.M."/>
        </authorList>
    </citation>
    <scope>NUCLEOTIDE SEQUENCE [LARGE SCALE GENOMIC DNA]</scope>
    <source>
        <strain evidence="7">F-2</strain>
    </source>
</reference>
<dbReference type="PANTHER" id="PTHR18905">
    <property type="entry name" value="NINEIN"/>
    <property type="match status" value="1"/>
</dbReference>
<name>A0A212F686_DANPL</name>
<evidence type="ECO:0000256" key="4">
    <source>
        <dbReference type="ARBA" id="ARBA00023212"/>
    </source>
</evidence>
<evidence type="ECO:0000256" key="2">
    <source>
        <dbReference type="ARBA" id="ARBA00022490"/>
    </source>
</evidence>
<keyword evidence="3" id="KW-0597">Phosphoprotein</keyword>
<gene>
    <name evidence="7" type="ORF">KGM_209471</name>
</gene>
<comment type="subcellular location">
    <subcellularLocation>
        <location evidence="1">Cytoplasm</location>
        <location evidence="1">Cytoskeleton</location>
        <location evidence="1">Microtubule organizing center</location>
        <location evidence="1">Centrosome</location>
    </subcellularLocation>
</comment>
<accession>A0A212F686</accession>
<proteinExistence type="predicted"/>
<sequence length="822" mass="93129">MDSPMNRYEQQLYSVFKTFDIDNEEALKRSAVLQLCDSLQLEDRGAALVDTLFDRQSDRITFSQFRNGLLSVLDKDPIRRQENCSSKESVVPKTPSPAQSDDDSREVGAKFAFGSERYGRRSRPHRVTAEDTPRPRVASESRLDSVRARRRMRCKRSSSAMESREDDVTGLELDHEQRVDRDRALALCRGLDMHGVDRFLVDRVFAASDENEVTVGEFFDRLNASLTTSIETSLDGGIVEGDSKSDSDIVSSDTVVETWKRAGVRKPMGLLLELGFGEAALRLQSLEHVLDDELRANSSQTDSRLPLAAYSLSRIRLESVGRLLEVARGERDKLREDLGEANRRARLLAQDVDENHDRIEAELKSRLRQMEARHAEAVRVAAAEAGVERERAAAARVALEEEAARRADTEIRLRDEITSLQERIEEYQERAAAAEARCEHAEREQSRLQEELRRAEERDAERASREEIARDELETRLRESREERARLRDRCDELGAALEVAGATRLAREGAARCWRDEVDAQAPDSLPDVCDLSLQSFDKKDAQEIIEKLMTFLTNIREISVGDGNSCASCDHIAKTAATFREALRSSRYEGADTIGHNHVTERDDEGAQTDLESVQEVEALKKTLADLEHDHRVEKDSLTNVVKELETSLEQMKTEYEKCEEYWSDKLEEEREAFAEEQRAGDERLADLAARIADYERQFAPAPLPTIDERDQLELQVNQLQDEFDTYRRTHEAELAAKSEELRRLHRRLEAAEGASCVCGGAAAARWRAAVWREAGALRARAGRAERAAHRLHARLAAADLLVKDLYLENCRLAHGPRLP</sequence>
<comment type="caution">
    <text evidence="7">The sequence shown here is derived from an EMBL/GenBank/DDBJ whole genome shotgun (WGS) entry which is preliminary data.</text>
</comment>
<evidence type="ECO:0000256" key="5">
    <source>
        <dbReference type="SAM" id="Coils"/>
    </source>
</evidence>
<dbReference type="eggNOG" id="ENOG502R2VA">
    <property type="taxonomic scope" value="Eukaryota"/>
</dbReference>
<dbReference type="OrthoDB" id="5799458at2759"/>
<keyword evidence="2" id="KW-0963">Cytoplasm</keyword>
<evidence type="ECO:0000256" key="3">
    <source>
        <dbReference type="ARBA" id="ARBA00022553"/>
    </source>
</evidence>
<keyword evidence="5" id="KW-0175">Coiled coil</keyword>
<keyword evidence="8" id="KW-1185">Reference proteome</keyword>
<dbReference type="STRING" id="278856.A0A212F686"/>
<dbReference type="FunCoup" id="A0A212F686">
    <property type="interactions" value="101"/>
</dbReference>
<organism evidence="7 8">
    <name type="scientific">Danaus plexippus plexippus</name>
    <dbReference type="NCBI Taxonomy" id="278856"/>
    <lineage>
        <taxon>Eukaryota</taxon>
        <taxon>Metazoa</taxon>
        <taxon>Ecdysozoa</taxon>
        <taxon>Arthropoda</taxon>
        <taxon>Hexapoda</taxon>
        <taxon>Insecta</taxon>
        <taxon>Pterygota</taxon>
        <taxon>Neoptera</taxon>
        <taxon>Endopterygota</taxon>
        <taxon>Lepidoptera</taxon>
        <taxon>Glossata</taxon>
        <taxon>Ditrysia</taxon>
        <taxon>Papilionoidea</taxon>
        <taxon>Nymphalidae</taxon>
        <taxon>Danainae</taxon>
        <taxon>Danaini</taxon>
        <taxon>Danaina</taxon>
        <taxon>Danaus</taxon>
        <taxon>Danaus</taxon>
    </lineage>
</organism>
<feature type="coiled-coil region" evidence="5">
    <location>
        <begin position="712"/>
        <end position="757"/>
    </location>
</feature>
<dbReference type="AlphaFoldDB" id="A0A212F686"/>
<protein>
    <submittedName>
        <fullName evidence="7">Uncharacterized protein</fullName>
    </submittedName>
</protein>
<feature type="region of interest" description="Disordered" evidence="6">
    <location>
        <begin position="441"/>
        <end position="466"/>
    </location>
</feature>
<feature type="coiled-coil region" evidence="5">
    <location>
        <begin position="324"/>
        <end position="351"/>
    </location>
</feature>
<dbReference type="KEGG" id="dpl:KGM_209471"/>
<dbReference type="PANTHER" id="PTHR18905:SF13">
    <property type="entry name" value="NON-CENTROSOMAL MICROTUBULE ARRAY"/>
    <property type="match status" value="1"/>
</dbReference>
<feature type="coiled-coil region" evidence="5">
    <location>
        <begin position="637"/>
        <end position="664"/>
    </location>
</feature>
<feature type="region of interest" description="Disordered" evidence="6">
    <location>
        <begin position="81"/>
        <end position="145"/>
    </location>
</feature>
<evidence type="ECO:0000313" key="8">
    <source>
        <dbReference type="Proteomes" id="UP000007151"/>
    </source>
</evidence>
<dbReference type="Proteomes" id="UP000007151">
    <property type="component" value="Unassembled WGS sequence"/>
</dbReference>
<keyword evidence="4" id="KW-0206">Cytoskeleton</keyword>